<name>A0A133PN41_9FIRM</name>
<comment type="caution">
    <text evidence="9">The sequence shown here is derived from an EMBL/GenBank/DDBJ whole genome shotgun (WGS) entry which is preliminary data.</text>
</comment>
<feature type="transmembrane region" description="Helical" evidence="7">
    <location>
        <begin position="468"/>
        <end position="491"/>
    </location>
</feature>
<dbReference type="InterPro" id="IPR050250">
    <property type="entry name" value="Macrolide_Exporter_MacB"/>
</dbReference>
<evidence type="ECO:0000256" key="7">
    <source>
        <dbReference type="SAM" id="Phobius"/>
    </source>
</evidence>
<feature type="transmembrane region" description="Helical" evidence="7">
    <location>
        <begin position="529"/>
        <end position="549"/>
    </location>
</feature>
<evidence type="ECO:0000259" key="8">
    <source>
        <dbReference type="Pfam" id="PF02687"/>
    </source>
</evidence>
<keyword evidence="5 7" id="KW-0472">Membrane</keyword>
<evidence type="ECO:0000313" key="10">
    <source>
        <dbReference type="Proteomes" id="UP000070174"/>
    </source>
</evidence>
<comment type="similarity">
    <text evidence="6">Belongs to the ABC-4 integral membrane protein family.</text>
</comment>
<dbReference type="PANTHER" id="PTHR30572">
    <property type="entry name" value="MEMBRANE COMPONENT OF TRANSPORTER-RELATED"/>
    <property type="match status" value="1"/>
</dbReference>
<evidence type="ECO:0000313" key="9">
    <source>
        <dbReference type="EMBL" id="KXA29989.1"/>
    </source>
</evidence>
<evidence type="ECO:0000256" key="2">
    <source>
        <dbReference type="ARBA" id="ARBA00022475"/>
    </source>
</evidence>
<feature type="domain" description="ABC3 transporter permease C-terminal" evidence="8">
    <location>
        <begin position="478"/>
        <end position="596"/>
    </location>
</feature>
<evidence type="ECO:0000256" key="3">
    <source>
        <dbReference type="ARBA" id="ARBA00022692"/>
    </source>
</evidence>
<evidence type="ECO:0000256" key="6">
    <source>
        <dbReference type="ARBA" id="ARBA00038076"/>
    </source>
</evidence>
<evidence type="ECO:0000256" key="4">
    <source>
        <dbReference type="ARBA" id="ARBA00022989"/>
    </source>
</evidence>
<feature type="transmembrane region" description="Helical" evidence="7">
    <location>
        <begin position="242"/>
        <end position="266"/>
    </location>
</feature>
<keyword evidence="4 7" id="KW-1133">Transmembrane helix</keyword>
<dbReference type="Proteomes" id="UP000070174">
    <property type="component" value="Unassembled WGS sequence"/>
</dbReference>
<reference evidence="9 10" key="1">
    <citation type="submission" date="2016-01" db="EMBL/GenBank/DDBJ databases">
        <authorList>
            <person name="Oliw E.H."/>
        </authorList>
    </citation>
    <scope>NUCLEOTIDE SEQUENCE [LARGE SCALE GENOMIC DNA]</scope>
    <source>
        <strain evidence="9 10">CMW7756A</strain>
    </source>
</reference>
<dbReference type="Pfam" id="PF02687">
    <property type="entry name" value="FtsX"/>
    <property type="match status" value="2"/>
</dbReference>
<feature type="domain" description="ABC3 transporter permease C-terminal" evidence="8">
    <location>
        <begin position="77"/>
        <end position="201"/>
    </location>
</feature>
<comment type="subcellular location">
    <subcellularLocation>
        <location evidence="1">Cell membrane</location>
        <topology evidence="1">Multi-pass membrane protein</topology>
    </subcellularLocation>
</comment>
<feature type="transmembrane region" description="Helical" evidence="7">
    <location>
        <begin position="561"/>
        <end position="585"/>
    </location>
</feature>
<evidence type="ECO:0000256" key="1">
    <source>
        <dbReference type="ARBA" id="ARBA00004651"/>
    </source>
</evidence>
<dbReference type="EMBL" id="LRQE01000032">
    <property type="protein sequence ID" value="KXA29989.1"/>
    <property type="molecule type" value="Genomic_DNA"/>
</dbReference>
<dbReference type="PATRIC" id="fig|54005.3.peg.1031"/>
<dbReference type="RefSeq" id="WP_060800175.1">
    <property type="nucleotide sequence ID" value="NZ_KQ957101.1"/>
</dbReference>
<dbReference type="PANTHER" id="PTHR30572:SF4">
    <property type="entry name" value="ABC TRANSPORTER PERMEASE YTRF"/>
    <property type="match status" value="1"/>
</dbReference>
<dbReference type="AlphaFoldDB" id="A0A133PN41"/>
<feature type="transmembrane region" description="Helical" evidence="7">
    <location>
        <begin position="72"/>
        <end position="95"/>
    </location>
</feature>
<feature type="transmembrane region" description="Helical" evidence="7">
    <location>
        <begin position="133"/>
        <end position="157"/>
    </location>
</feature>
<keyword evidence="3 7" id="KW-0812">Transmembrane</keyword>
<feature type="transmembrane region" description="Helical" evidence="7">
    <location>
        <begin position="21"/>
        <end position="40"/>
    </location>
</feature>
<dbReference type="GO" id="GO:0005886">
    <property type="term" value="C:plasma membrane"/>
    <property type="evidence" value="ECO:0007669"/>
    <property type="project" value="UniProtKB-SubCell"/>
</dbReference>
<protein>
    <submittedName>
        <fullName evidence="9">Efflux ABC transporter, permease protein</fullName>
    </submittedName>
</protein>
<accession>A0A133PN41</accession>
<dbReference type="GO" id="GO:0022857">
    <property type="term" value="F:transmembrane transporter activity"/>
    <property type="evidence" value="ECO:0007669"/>
    <property type="project" value="TreeGrafter"/>
</dbReference>
<keyword evidence="2" id="KW-1003">Cell membrane</keyword>
<evidence type="ECO:0000256" key="5">
    <source>
        <dbReference type="ARBA" id="ARBA00023136"/>
    </source>
</evidence>
<proteinExistence type="inferred from homology"/>
<dbReference type="InterPro" id="IPR003838">
    <property type="entry name" value="ABC3_permease_C"/>
</dbReference>
<feature type="transmembrane region" description="Helical" evidence="7">
    <location>
        <begin position="163"/>
        <end position="189"/>
    </location>
</feature>
<organism evidence="9">
    <name type="scientific">Peptoniphilus harei</name>
    <dbReference type="NCBI Taxonomy" id="54005"/>
    <lineage>
        <taxon>Bacteria</taxon>
        <taxon>Bacillati</taxon>
        <taxon>Bacillota</taxon>
        <taxon>Tissierellia</taxon>
        <taxon>Tissierellales</taxon>
        <taxon>Peptoniphilaceae</taxon>
        <taxon>Peptoniphilus</taxon>
    </lineage>
</organism>
<sequence length="603" mass="67224">MKSYLSLIPISAKIRKKQNHLTIMCIAISVFLVTAIFSMAEIGLRMEIDRLKLKHTGFNFNDILKSNLGQTLIPVAIILFILILVAGVLMISGSINNSVAQRTKFFGMMRCLGMSKGQIKKFVKLESLNWCKIAIPIGTSIGIVSTWILCGGLRYIVGEEFSNIPIFTISVTGILAGVLVGLASVLIAAQKPAKEASKISPIAALSGNTESNIGNKQLVNNKFFNIEKSLGINHAIENKKNLFLMSASFALSIILFLTFIVFGQFVNYIMPQSSARADIEITSKDISYNIDPNLLNKLKEVYGVKNVYGRRSAFDVNAILESESNRREKIDIISYDDFDLKSLKKDKALKRKSDLSNVFGNSHYVLSTWDRDSNNKIGDKIKIKGEDFEIAGLLKYDPFSSDGETGGKTTIITSNETFKQITNENGYNLVMLQTDENFSNESINEVQKIMGNKNTINDRREQKTTGTYMAFMFFVYGFIAIIGLVSLLNSINSISISVSSKIKQYGMMRAVGMDKFQIKRMIKVESATYGFFGCFIGIIGGVLLNKIIFTKLIENHFSYAVWQFPILPVIISIGFILISVIISTYKPIKRINKMSITDNINEL</sequence>
<gene>
    <name evidence="9" type="ORF">HMPREF3229_01049</name>
</gene>